<dbReference type="Proteomes" id="UP000494106">
    <property type="component" value="Unassembled WGS sequence"/>
</dbReference>
<keyword evidence="2" id="KW-1185">Reference proteome</keyword>
<sequence>MSSDYKSKSPNIPHLSAIKLTKEQNGSIDFIEWGLPHSRLLMAKTLVGDKSGAPNVGSEDVPEITKAEIRTALDMMSNGKALDEDDVIIEMVKEGGEAVLNPLSYLFNKCLEEYRIPKK</sequence>
<dbReference type="OrthoDB" id="7382491at2759"/>
<comment type="caution">
    <text evidence="1">The sequence shown here is derived from an EMBL/GenBank/DDBJ whole genome shotgun (WGS) entry which is preliminary data.</text>
</comment>
<dbReference type="AlphaFoldDB" id="A0A8S1AAY3"/>
<organism evidence="1 2">
    <name type="scientific">Arctia plantaginis</name>
    <name type="common">Wood tiger moth</name>
    <name type="synonym">Phalaena plantaginis</name>
    <dbReference type="NCBI Taxonomy" id="874455"/>
    <lineage>
        <taxon>Eukaryota</taxon>
        <taxon>Metazoa</taxon>
        <taxon>Ecdysozoa</taxon>
        <taxon>Arthropoda</taxon>
        <taxon>Hexapoda</taxon>
        <taxon>Insecta</taxon>
        <taxon>Pterygota</taxon>
        <taxon>Neoptera</taxon>
        <taxon>Endopterygota</taxon>
        <taxon>Lepidoptera</taxon>
        <taxon>Glossata</taxon>
        <taxon>Ditrysia</taxon>
        <taxon>Noctuoidea</taxon>
        <taxon>Erebidae</taxon>
        <taxon>Arctiinae</taxon>
        <taxon>Arctia</taxon>
    </lineage>
</organism>
<name>A0A8S1AAY3_ARCPL</name>
<evidence type="ECO:0000313" key="1">
    <source>
        <dbReference type="EMBL" id="CAB3241588.1"/>
    </source>
</evidence>
<reference evidence="1 2" key="1">
    <citation type="submission" date="2020-04" db="EMBL/GenBank/DDBJ databases">
        <authorList>
            <person name="Wallbank WR R."/>
            <person name="Pardo Diaz C."/>
            <person name="Kozak K."/>
            <person name="Martin S."/>
            <person name="Jiggins C."/>
            <person name="Moest M."/>
            <person name="Warren A I."/>
            <person name="Byers J.R.P. K."/>
            <person name="Montejo-Kovacevich G."/>
            <person name="Yen C E."/>
        </authorList>
    </citation>
    <scope>NUCLEOTIDE SEQUENCE [LARGE SCALE GENOMIC DNA]</scope>
</reference>
<evidence type="ECO:0000313" key="2">
    <source>
        <dbReference type="Proteomes" id="UP000494106"/>
    </source>
</evidence>
<proteinExistence type="predicted"/>
<dbReference type="EMBL" id="CADEBC010000511">
    <property type="protein sequence ID" value="CAB3241588.1"/>
    <property type="molecule type" value="Genomic_DNA"/>
</dbReference>
<gene>
    <name evidence="1" type="ORF">APLA_LOCUS8739</name>
</gene>
<accession>A0A8S1AAY3</accession>
<protein>
    <submittedName>
        <fullName evidence="1">Uncharacterized protein</fullName>
    </submittedName>
</protein>